<sequence length="137" mass="15756">MAIDFLQKAEETFSTFINWAKSNKLGQILREESGIFAFVCEKKPASWTKAWMPLRVIISAYDVVDPKVLDQINSLEKTISEGKPARSVVLCGRFDHAALMLKPKNVAFYVWNPAREKWIHDSDCWSDPVFEEFLKNS</sequence>
<proteinExistence type="predicted"/>
<reference evidence="1 2" key="1">
    <citation type="journal article" name="Nat. Commun.">
        <title>Undinarchaeota illuminate DPANN phylogeny and the impact of gene transfer on archaeal evolution.</title>
        <authorList>
            <person name="Dombrowski N."/>
            <person name="Williams T.A."/>
            <person name="Sun J."/>
            <person name="Woodcroft B.J."/>
            <person name="Lee J.H."/>
            <person name="Minh B.Q."/>
            <person name="Rinke C."/>
            <person name="Spang A."/>
        </authorList>
    </citation>
    <scope>NUCLEOTIDE SEQUENCE [LARGE SCALE GENOMIC DNA]</scope>
    <source>
        <strain evidence="1">MAG_bin1129</strain>
    </source>
</reference>
<evidence type="ECO:0000313" key="2">
    <source>
        <dbReference type="Proteomes" id="UP000646946"/>
    </source>
</evidence>
<name>A0A832UP61_9ARCH</name>
<comment type="caution">
    <text evidence="1">The sequence shown here is derived from an EMBL/GenBank/DDBJ whole genome shotgun (WGS) entry which is preliminary data.</text>
</comment>
<dbReference type="Proteomes" id="UP000646946">
    <property type="component" value="Unassembled WGS sequence"/>
</dbReference>
<dbReference type="AlphaFoldDB" id="A0A832UP61"/>
<gene>
    <name evidence="1" type="ORF">H1016_04850</name>
</gene>
<dbReference type="EMBL" id="DVAB01000039">
    <property type="protein sequence ID" value="HIK00839.1"/>
    <property type="molecule type" value="Genomic_DNA"/>
</dbReference>
<organism evidence="1 2">
    <name type="scientific">Candidatus Naiadarchaeum limnaeum</name>
    <dbReference type="NCBI Taxonomy" id="2756139"/>
    <lineage>
        <taxon>Archaea</taxon>
        <taxon>Candidatus Undinarchaeota</taxon>
        <taxon>Candidatus Undinarchaeia</taxon>
        <taxon>Candidatus Naiadarchaeales</taxon>
        <taxon>Candidatus Naiadarchaeaceae</taxon>
        <taxon>Candidatus Naiadarchaeum</taxon>
    </lineage>
</organism>
<protein>
    <submittedName>
        <fullName evidence="1">Uncharacterized protein</fullName>
    </submittedName>
</protein>
<keyword evidence="2" id="KW-1185">Reference proteome</keyword>
<accession>A0A832UP61</accession>
<evidence type="ECO:0000313" key="1">
    <source>
        <dbReference type="EMBL" id="HIK00839.1"/>
    </source>
</evidence>